<dbReference type="CDD" id="cd00570">
    <property type="entry name" value="GST_N_family"/>
    <property type="match status" value="1"/>
</dbReference>
<evidence type="ECO:0000259" key="1">
    <source>
        <dbReference type="PROSITE" id="PS50405"/>
    </source>
</evidence>
<dbReference type="EMBL" id="JAACJP010000001">
    <property type="protein sequence ID" value="KAF5387908.1"/>
    <property type="molecule type" value="Genomic_DNA"/>
</dbReference>
<dbReference type="AlphaFoldDB" id="A0A8H5MBH8"/>
<name>A0A8H5MBH8_9AGAR</name>
<dbReference type="OrthoDB" id="4951845at2759"/>
<dbReference type="Gene3D" id="1.20.1050.10">
    <property type="match status" value="1"/>
</dbReference>
<dbReference type="PROSITE" id="PS50405">
    <property type="entry name" value="GST_CTER"/>
    <property type="match status" value="1"/>
</dbReference>
<sequence>MAVDPYSDKPKELLEVSPKGLVPGLKLNNFDSPRALNESTVILEYLEDLAATTTKRSLLPPITNPYARALVRLQCDHVNRALVPAFFRYLQAQTLDQQMECEEEFYAALEGLVALFERAEREVLGGGGTGAGGEKKAVAQSGQGQGLGLGLWVEGGDLEYADVMVGPWIFRASNALKHYRGFELPKGAKFEAYTERLFNHPAFKATCSNEELYIDFYERYAFNRLKSQISDAIKSGRGLP</sequence>
<proteinExistence type="predicted"/>
<dbReference type="InterPro" id="IPR036249">
    <property type="entry name" value="Thioredoxin-like_sf"/>
</dbReference>
<reference evidence="2 3" key="1">
    <citation type="journal article" date="2020" name="ISME J.">
        <title>Uncovering the hidden diversity of litter-decomposition mechanisms in mushroom-forming fungi.</title>
        <authorList>
            <person name="Floudas D."/>
            <person name="Bentzer J."/>
            <person name="Ahren D."/>
            <person name="Johansson T."/>
            <person name="Persson P."/>
            <person name="Tunlid A."/>
        </authorList>
    </citation>
    <scope>NUCLEOTIDE SEQUENCE [LARGE SCALE GENOMIC DNA]</scope>
    <source>
        <strain evidence="2 3">CBS 661.87</strain>
    </source>
</reference>
<dbReference type="PANTHER" id="PTHR43968">
    <property type="match status" value="1"/>
</dbReference>
<evidence type="ECO:0000313" key="3">
    <source>
        <dbReference type="Proteomes" id="UP000565441"/>
    </source>
</evidence>
<organism evidence="2 3">
    <name type="scientific">Tricholomella constricta</name>
    <dbReference type="NCBI Taxonomy" id="117010"/>
    <lineage>
        <taxon>Eukaryota</taxon>
        <taxon>Fungi</taxon>
        <taxon>Dikarya</taxon>
        <taxon>Basidiomycota</taxon>
        <taxon>Agaricomycotina</taxon>
        <taxon>Agaricomycetes</taxon>
        <taxon>Agaricomycetidae</taxon>
        <taxon>Agaricales</taxon>
        <taxon>Tricholomatineae</taxon>
        <taxon>Lyophyllaceae</taxon>
        <taxon>Tricholomella</taxon>
    </lineage>
</organism>
<comment type="caution">
    <text evidence="2">The sequence shown here is derived from an EMBL/GenBank/DDBJ whole genome shotgun (WGS) entry which is preliminary data.</text>
</comment>
<feature type="domain" description="GST C-terminal" evidence="1">
    <location>
        <begin position="64"/>
        <end position="216"/>
    </location>
</feature>
<dbReference type="InterPro" id="IPR004045">
    <property type="entry name" value="Glutathione_S-Trfase_N"/>
</dbReference>
<dbReference type="InterPro" id="IPR010987">
    <property type="entry name" value="Glutathione-S-Trfase_C-like"/>
</dbReference>
<accession>A0A8H5MBH8</accession>
<dbReference type="SUPFAM" id="SSF47616">
    <property type="entry name" value="GST C-terminal domain-like"/>
    <property type="match status" value="1"/>
</dbReference>
<dbReference type="Pfam" id="PF13409">
    <property type="entry name" value="GST_N_2"/>
    <property type="match status" value="1"/>
</dbReference>
<keyword evidence="3" id="KW-1185">Reference proteome</keyword>
<dbReference type="Proteomes" id="UP000565441">
    <property type="component" value="Unassembled WGS sequence"/>
</dbReference>
<dbReference type="InterPro" id="IPR036282">
    <property type="entry name" value="Glutathione-S-Trfase_C_sf"/>
</dbReference>
<evidence type="ECO:0000313" key="2">
    <source>
        <dbReference type="EMBL" id="KAF5387908.1"/>
    </source>
</evidence>
<dbReference type="InterPro" id="IPR050983">
    <property type="entry name" value="GST_Omega/HSP26"/>
</dbReference>
<dbReference type="Gene3D" id="3.40.30.10">
    <property type="entry name" value="Glutaredoxin"/>
    <property type="match status" value="1"/>
</dbReference>
<dbReference type="SUPFAM" id="SSF52833">
    <property type="entry name" value="Thioredoxin-like"/>
    <property type="match status" value="1"/>
</dbReference>
<dbReference type="PANTHER" id="PTHR43968:SF6">
    <property type="entry name" value="GLUTATHIONE S-TRANSFERASE OMEGA"/>
    <property type="match status" value="1"/>
</dbReference>
<dbReference type="GO" id="GO:0005737">
    <property type="term" value="C:cytoplasm"/>
    <property type="evidence" value="ECO:0007669"/>
    <property type="project" value="TreeGrafter"/>
</dbReference>
<protein>
    <recommendedName>
        <fullName evidence="1">GST C-terminal domain-containing protein</fullName>
    </recommendedName>
</protein>
<gene>
    <name evidence="2" type="ORF">D9615_000819</name>
</gene>